<keyword evidence="2" id="KW-1185">Reference proteome</keyword>
<organism evidence="1 2">
    <name type="scientific">Collybiopsis confluens</name>
    <dbReference type="NCBI Taxonomy" id="2823264"/>
    <lineage>
        <taxon>Eukaryota</taxon>
        <taxon>Fungi</taxon>
        <taxon>Dikarya</taxon>
        <taxon>Basidiomycota</taxon>
        <taxon>Agaricomycotina</taxon>
        <taxon>Agaricomycetes</taxon>
        <taxon>Agaricomycetidae</taxon>
        <taxon>Agaricales</taxon>
        <taxon>Marasmiineae</taxon>
        <taxon>Omphalotaceae</taxon>
        <taxon>Collybiopsis</taxon>
    </lineage>
</organism>
<accession>A0A8H5HB41</accession>
<dbReference type="AlphaFoldDB" id="A0A8H5HB41"/>
<proteinExistence type="predicted"/>
<name>A0A8H5HB41_9AGAR</name>
<reference evidence="1 2" key="1">
    <citation type="journal article" date="2020" name="ISME J.">
        <title>Uncovering the hidden diversity of litter-decomposition mechanisms in mushroom-forming fungi.</title>
        <authorList>
            <person name="Floudas D."/>
            <person name="Bentzer J."/>
            <person name="Ahren D."/>
            <person name="Johansson T."/>
            <person name="Persson P."/>
            <person name="Tunlid A."/>
        </authorList>
    </citation>
    <scope>NUCLEOTIDE SEQUENCE [LARGE SCALE GENOMIC DNA]</scope>
    <source>
        <strain evidence="1 2">CBS 406.79</strain>
    </source>
</reference>
<protein>
    <submittedName>
        <fullName evidence="1">Uncharacterized protein</fullName>
    </submittedName>
</protein>
<dbReference type="EMBL" id="JAACJN010000066">
    <property type="protein sequence ID" value="KAF5379946.1"/>
    <property type="molecule type" value="Genomic_DNA"/>
</dbReference>
<evidence type="ECO:0000313" key="1">
    <source>
        <dbReference type="EMBL" id="KAF5379946.1"/>
    </source>
</evidence>
<dbReference type="Proteomes" id="UP000518752">
    <property type="component" value="Unassembled WGS sequence"/>
</dbReference>
<sequence length="206" mass="22617">MDRRFGALAFKLDIVHVLHTFTSAGLSLASRFGTLAREQLVTKQFSLLLVPWTNEPDISEFLRKGTQSPVPPLMAASLTSEFLYGKPPIMPSPSRRLPFIVALTVVIGLLLQQRFTLSPTATDLPPLLILGERHLNMKNVHCRTGPTDPPIGQFMQFNMQSSVAIESELASSAEEILTDPKQASKEIDLAISNDSMSNISGDWNGT</sequence>
<gene>
    <name evidence="1" type="ORF">D9757_010258</name>
</gene>
<comment type="caution">
    <text evidence="1">The sequence shown here is derived from an EMBL/GenBank/DDBJ whole genome shotgun (WGS) entry which is preliminary data.</text>
</comment>
<evidence type="ECO:0000313" key="2">
    <source>
        <dbReference type="Proteomes" id="UP000518752"/>
    </source>
</evidence>